<keyword evidence="2 15" id="KW-0645">Protease</keyword>
<accession>A0A0A1SJS9</accession>
<feature type="active site" evidence="13">
    <location>
        <position position="298"/>
    </location>
</feature>
<evidence type="ECO:0000256" key="8">
    <source>
        <dbReference type="ARBA" id="ARBA00022989"/>
    </source>
</evidence>
<evidence type="ECO:0000256" key="3">
    <source>
        <dbReference type="ARBA" id="ARBA00022692"/>
    </source>
</evidence>
<dbReference type="InterPro" id="IPR027057">
    <property type="entry name" value="CAXX_Prtase_1"/>
</dbReference>
<dbReference type="Gene3D" id="3.30.2010.10">
    <property type="entry name" value="Metalloproteases ('zincins'), catalytic domain"/>
    <property type="match status" value="1"/>
</dbReference>
<dbReference type="FunFam" id="3.30.2010.10:FF:000002">
    <property type="entry name" value="CAAX prenyl protease"/>
    <property type="match status" value="1"/>
</dbReference>
<dbReference type="EC" id="3.4.24.84" evidence="15"/>
<evidence type="ECO:0000256" key="15">
    <source>
        <dbReference type="RuleBase" id="RU366005"/>
    </source>
</evidence>
<comment type="similarity">
    <text evidence="12 15">Belongs to the peptidase M48A family.</text>
</comment>
<evidence type="ECO:0000256" key="9">
    <source>
        <dbReference type="ARBA" id="ARBA00023049"/>
    </source>
</evidence>
<name>A0A0A1SJS9_9HYPO</name>
<evidence type="ECO:0000259" key="16">
    <source>
        <dbReference type="Pfam" id="PF01435"/>
    </source>
</evidence>
<evidence type="ECO:0000256" key="12">
    <source>
        <dbReference type="ARBA" id="ARBA00060927"/>
    </source>
</evidence>
<keyword evidence="6 15" id="KW-0256">Endoplasmic reticulum</keyword>
<dbReference type="GO" id="GO:0005789">
    <property type="term" value="C:endoplasmic reticulum membrane"/>
    <property type="evidence" value="ECO:0007669"/>
    <property type="project" value="UniProtKB-SubCell"/>
</dbReference>
<comment type="cofactor">
    <cofactor evidence="14 15">
        <name>Zn(2+)</name>
        <dbReference type="ChEBI" id="CHEBI:29105"/>
    </cofactor>
    <text evidence="14 15">Binds 1 zinc ion per subunit.</text>
</comment>
<proteinExistence type="inferred from homology"/>
<evidence type="ECO:0000313" key="19">
    <source>
        <dbReference type="Proteomes" id="UP000039046"/>
    </source>
</evidence>
<dbReference type="Proteomes" id="UP000039046">
    <property type="component" value="Unassembled WGS sequence"/>
</dbReference>
<evidence type="ECO:0000256" key="2">
    <source>
        <dbReference type="ARBA" id="ARBA00022670"/>
    </source>
</evidence>
<protein>
    <recommendedName>
        <fullName evidence="15">CAAX prenyl protease</fullName>
        <ecNumber evidence="15">3.4.24.84</ecNumber>
    </recommendedName>
</protein>
<evidence type="ECO:0000256" key="6">
    <source>
        <dbReference type="ARBA" id="ARBA00022824"/>
    </source>
</evidence>
<feature type="binding site" evidence="14">
    <location>
        <position position="301"/>
    </location>
    <ligand>
        <name>Zn(2+)</name>
        <dbReference type="ChEBI" id="CHEBI:29105"/>
        <note>catalytic</note>
    </ligand>
</feature>
<dbReference type="Pfam" id="PF01435">
    <property type="entry name" value="Peptidase_M48"/>
    <property type="match status" value="1"/>
</dbReference>
<feature type="domain" description="Peptidase M48" evidence="16">
    <location>
        <begin position="228"/>
        <end position="430"/>
    </location>
</feature>
<keyword evidence="9 15" id="KW-0482">Metalloprotease</keyword>
<feature type="domain" description="CAAX prenyl protease 1 N-terminal" evidence="17">
    <location>
        <begin position="40"/>
        <end position="224"/>
    </location>
</feature>
<organism evidence="18 19">
    <name type="scientific">[Torrubiella] hemipterigena</name>
    <dbReference type="NCBI Taxonomy" id="1531966"/>
    <lineage>
        <taxon>Eukaryota</taxon>
        <taxon>Fungi</taxon>
        <taxon>Dikarya</taxon>
        <taxon>Ascomycota</taxon>
        <taxon>Pezizomycotina</taxon>
        <taxon>Sordariomycetes</taxon>
        <taxon>Hypocreomycetidae</taxon>
        <taxon>Hypocreales</taxon>
        <taxon>Clavicipitaceae</taxon>
        <taxon>Clavicipitaceae incertae sedis</taxon>
        <taxon>'Torrubiella' clade</taxon>
    </lineage>
</organism>
<dbReference type="STRING" id="1531966.A0A0A1SJS9"/>
<dbReference type="GO" id="GO:0046872">
    <property type="term" value="F:metal ion binding"/>
    <property type="evidence" value="ECO:0007669"/>
    <property type="project" value="UniProtKB-UniRule"/>
</dbReference>
<keyword evidence="19" id="KW-1185">Reference proteome</keyword>
<sequence>MDFLQRLASYLDRPLFPWKKLIIGFSVGQFVLETFLTFRQYRVLQAPKPPAVLAKEINQETFDKSQAYGRAKAKFSVVTSLIGQIQNLAFIHYDVLPKIWSWTGDLLLKYAPTGFRGEISHSVVFMVAFLLIQQVMGMPVQIYSTFVLEEKYGFNKQTPQLFATDQVKNAVITSVLVSPVLAGCLKIIQKTGNQFVFYVWSFSAASQLFLFTIYPIYILPIFNTLTPIEDGELKSKVDALASKLKFPLKELYVMDGSKRSAHSNAFFAGLPWSKRIVLFDTLIESQDTDEIMAVLAHELGHWQLKHTTQQLAIVQANLFKIFALFSVFINNRSLYASFGFHAQHPIIIGFLLFSDALSPMDTLVHLGMNMLSRKAEFEADNFAKELGYETQLATGLIKLHKQNLSSMDADWMYATYHFSHPHLSERLKALGWKSDHAVVVDEKKADKEGIATTTGRDEL</sequence>
<gene>
    <name evidence="18" type="ORF">VHEMI00644</name>
</gene>
<keyword evidence="5 15" id="KW-0378">Hydrolase</keyword>
<dbReference type="Pfam" id="PF16491">
    <property type="entry name" value="Peptidase_M48_N"/>
    <property type="match status" value="1"/>
</dbReference>
<comment type="caution">
    <text evidence="15">Lacks conserved residue(s) required for the propagation of feature annotation.</text>
</comment>
<dbReference type="InterPro" id="IPR001915">
    <property type="entry name" value="Peptidase_M48"/>
</dbReference>
<dbReference type="GO" id="GO:0071586">
    <property type="term" value="P:CAAX-box protein processing"/>
    <property type="evidence" value="ECO:0007669"/>
    <property type="project" value="UniProtKB-UniRule"/>
</dbReference>
<keyword evidence="10 15" id="KW-0472">Membrane</keyword>
<comment type="catalytic activity">
    <reaction evidence="11 15">
        <text>Hydrolyzes the peptide bond -P2-(S-farnesyl or geranylgeranyl)C-P1'-P2'-P3'-COOH where P1' and P2' are amino acids with aliphatic side chains and P3' is any C-terminal residue.</text>
        <dbReference type="EC" id="3.4.24.84"/>
    </reaction>
</comment>
<evidence type="ECO:0000259" key="17">
    <source>
        <dbReference type="Pfam" id="PF16491"/>
    </source>
</evidence>
<evidence type="ECO:0000256" key="13">
    <source>
        <dbReference type="PIRSR" id="PIRSR627057-1"/>
    </source>
</evidence>
<keyword evidence="7 14" id="KW-0862">Zinc</keyword>
<keyword evidence="4 14" id="KW-0479">Metal-binding</keyword>
<reference evidence="18 19" key="1">
    <citation type="journal article" date="2015" name="Genome Announc.">
        <title>Draft Genome Sequence and Gene Annotation of the Entomopathogenic Fungus Verticillium hemipterigenum.</title>
        <authorList>
            <person name="Horn F."/>
            <person name="Habel A."/>
            <person name="Scharf D.H."/>
            <person name="Dworschak J."/>
            <person name="Brakhage A.A."/>
            <person name="Guthke R."/>
            <person name="Hertweck C."/>
            <person name="Linde J."/>
        </authorList>
    </citation>
    <scope>NUCLEOTIDE SEQUENCE [LARGE SCALE GENOMIC DNA]</scope>
</reference>
<feature type="transmembrane region" description="Helical" evidence="15">
    <location>
        <begin position="195"/>
        <end position="217"/>
    </location>
</feature>
<evidence type="ECO:0000256" key="10">
    <source>
        <dbReference type="ARBA" id="ARBA00023136"/>
    </source>
</evidence>
<dbReference type="GO" id="GO:0004222">
    <property type="term" value="F:metalloendopeptidase activity"/>
    <property type="evidence" value="ECO:0007669"/>
    <property type="project" value="UniProtKB-UniRule"/>
</dbReference>
<dbReference type="OrthoDB" id="360839at2759"/>
<comment type="subcellular location">
    <subcellularLocation>
        <location evidence="1 15">Endoplasmic reticulum membrane</location>
        <topology evidence="1 15">Multi-pass membrane protein</topology>
    </subcellularLocation>
</comment>
<evidence type="ECO:0000313" key="18">
    <source>
        <dbReference type="EMBL" id="CEJ80463.1"/>
    </source>
</evidence>
<comment type="function">
    <text evidence="15">Proteolytically removes the C-terminal three residues of farnesylated proteins.</text>
</comment>
<evidence type="ECO:0000256" key="4">
    <source>
        <dbReference type="ARBA" id="ARBA00022723"/>
    </source>
</evidence>
<evidence type="ECO:0000256" key="5">
    <source>
        <dbReference type="ARBA" id="ARBA00022801"/>
    </source>
</evidence>
<keyword evidence="3 15" id="KW-0812">Transmembrane</keyword>
<evidence type="ECO:0000256" key="14">
    <source>
        <dbReference type="PIRSR" id="PIRSR627057-2"/>
    </source>
</evidence>
<evidence type="ECO:0000256" key="1">
    <source>
        <dbReference type="ARBA" id="ARBA00004477"/>
    </source>
</evidence>
<evidence type="ECO:0000256" key="7">
    <source>
        <dbReference type="ARBA" id="ARBA00022833"/>
    </source>
</evidence>
<feature type="binding site" evidence="14">
    <location>
        <position position="376"/>
    </location>
    <ligand>
        <name>Zn(2+)</name>
        <dbReference type="ChEBI" id="CHEBI:29105"/>
        <note>catalytic</note>
    </ligand>
</feature>
<dbReference type="InterPro" id="IPR032456">
    <property type="entry name" value="Peptidase_M48_N"/>
</dbReference>
<keyword evidence="8 15" id="KW-1133">Transmembrane helix</keyword>
<dbReference type="HOGENOM" id="CLU_025947_3_3_1"/>
<dbReference type="PANTHER" id="PTHR10120">
    <property type="entry name" value="CAAX PRENYL PROTEASE 1"/>
    <property type="match status" value="1"/>
</dbReference>
<dbReference type="AlphaFoldDB" id="A0A0A1SJS9"/>
<evidence type="ECO:0000256" key="11">
    <source>
        <dbReference type="ARBA" id="ARBA00044456"/>
    </source>
</evidence>
<feature type="binding site" evidence="14">
    <location>
        <position position="297"/>
    </location>
    <ligand>
        <name>Zn(2+)</name>
        <dbReference type="ChEBI" id="CHEBI:29105"/>
        <note>catalytic</note>
    </ligand>
</feature>
<dbReference type="EMBL" id="CDHN01000001">
    <property type="protein sequence ID" value="CEJ80463.1"/>
    <property type="molecule type" value="Genomic_DNA"/>
</dbReference>
<dbReference type="CDD" id="cd07343">
    <property type="entry name" value="M48A_Zmpste24p_like"/>
    <property type="match status" value="1"/>
</dbReference>
<feature type="active site" description="Proton donor" evidence="13">
    <location>
        <position position="380"/>
    </location>
</feature>